<evidence type="ECO:0000256" key="8">
    <source>
        <dbReference type="ARBA" id="ARBA00023214"/>
    </source>
</evidence>
<comment type="subcellular location">
    <subcellularLocation>
        <location evidence="1 10">Membrane</location>
        <topology evidence="1 10">Multi-pass membrane protein</topology>
    </subcellularLocation>
</comment>
<evidence type="ECO:0000256" key="7">
    <source>
        <dbReference type="ARBA" id="ARBA00023136"/>
    </source>
</evidence>
<proteinExistence type="inferred from homology"/>
<dbReference type="GO" id="GO:0016020">
    <property type="term" value="C:membrane"/>
    <property type="evidence" value="ECO:0007669"/>
    <property type="project" value="UniProtKB-SubCell"/>
</dbReference>
<name>A0A067D768_SAPPC</name>
<dbReference type="InterPro" id="IPR001807">
    <property type="entry name" value="ClC"/>
</dbReference>
<feature type="transmembrane region" description="Helical" evidence="10">
    <location>
        <begin position="210"/>
        <end position="234"/>
    </location>
</feature>
<dbReference type="Pfam" id="PF00654">
    <property type="entry name" value="Voltage_CLC"/>
    <property type="match status" value="1"/>
</dbReference>
<dbReference type="RefSeq" id="XP_012194515.1">
    <property type="nucleotide sequence ID" value="XM_012339125.1"/>
</dbReference>
<dbReference type="STRING" id="695850.A0A067D768"/>
<evidence type="ECO:0000256" key="9">
    <source>
        <dbReference type="PROSITE-ProRule" id="PRU00703"/>
    </source>
</evidence>
<evidence type="ECO:0000313" key="13">
    <source>
        <dbReference type="Proteomes" id="UP000030745"/>
    </source>
</evidence>
<dbReference type="Gene3D" id="1.10.3080.10">
    <property type="entry name" value="Clc chloride channel"/>
    <property type="match status" value="1"/>
</dbReference>
<dbReference type="SUPFAM" id="SSF81340">
    <property type="entry name" value="Clc chloride channel"/>
    <property type="match status" value="1"/>
</dbReference>
<dbReference type="AlphaFoldDB" id="A0A067D768"/>
<evidence type="ECO:0000256" key="5">
    <source>
        <dbReference type="ARBA" id="ARBA00022989"/>
    </source>
</evidence>
<keyword evidence="13" id="KW-1185">Reference proteome</keyword>
<dbReference type="Pfam" id="PF00571">
    <property type="entry name" value="CBS"/>
    <property type="match status" value="1"/>
</dbReference>
<dbReference type="Gene3D" id="3.10.580.10">
    <property type="entry name" value="CBS-domain"/>
    <property type="match status" value="2"/>
</dbReference>
<dbReference type="InterPro" id="IPR000644">
    <property type="entry name" value="CBS_dom"/>
</dbReference>
<gene>
    <name evidence="12" type="ORF">SPRG_00913</name>
</gene>
<evidence type="ECO:0000313" key="12">
    <source>
        <dbReference type="EMBL" id="KDO34852.1"/>
    </source>
</evidence>
<dbReference type="PRINTS" id="PR00762">
    <property type="entry name" value="CLCHANNEL"/>
</dbReference>
<dbReference type="VEuPathDB" id="FungiDB:SPRG_00913"/>
<dbReference type="InterPro" id="IPR050970">
    <property type="entry name" value="Cl_channel_volt-gated"/>
</dbReference>
<evidence type="ECO:0000256" key="4">
    <source>
        <dbReference type="ARBA" id="ARBA00022737"/>
    </source>
</evidence>
<feature type="transmembrane region" description="Helical" evidence="10">
    <location>
        <begin position="246"/>
        <end position="267"/>
    </location>
</feature>
<dbReference type="InterPro" id="IPR014743">
    <property type="entry name" value="Cl-channel_core"/>
</dbReference>
<sequence>MRAEAERRLNLHEFTERVLAESGGSTSAQSPRTRFESVVTVAADDDVDAALAPAQSDRWCVAAFLLLLGFVGGALHVLCAWLIDVLLRVRATAMDQVTSIAAYGLWTLYTLVFLITAVVLTRLSPSAAGSGIAQMKTVLTGIDPTLYLPGYFSLRTLCAKLGGLIAANGAGLQIGTEGAFVHIMAIVATALLQLRPFASLQDRLSVRLQLLAASAAVAVSSAFGSPIGGVLFSIEVTATYYLISNYLKAFVSSVAAAAMVLWMNRALARVEGLAVSATRASQAEPSLLDLPLAILLGVGMGVLSSVLQCATQWLAFRRRQWGASPLRHVRFFVQWLDPLLVGLVTASSTYIVTRNHALLSLSQLLSPGDLGSLPGVAATGAIPLFLLPLSITLKFPTGVWLPTFVGGAACGRLFGIAAASLFPSHMTLRRHGFALVGAAGLTGASTRTVSAAVIALELTGNFDALLPVLAGVLAAIGTSNLGGWPSIYDILVEANALPYLPLMEFQRHETVADILHERVVYVSSTSSVLQLLLALNRLPSHEIPVVDAEHKLLGVVSKSDLQLLVRRFYDARGLVGCERDWGDSGSDDDYDTARHSVQKGGGVWSHPRLLSGRTAPTLDHIYTTLHRRPSSSAASLLRGDGLYPVHPAMLMNDEKMIALLSHEWPAEKLDVLATEVDVAAECVIRPLAMTLVAETTLEDVHMLFTMLRMDHCYVTALGKLQGVVTTRALIKAATK</sequence>
<feature type="transmembrane region" description="Helical" evidence="10">
    <location>
        <begin position="179"/>
        <end position="198"/>
    </location>
</feature>
<keyword evidence="3 10" id="KW-0812">Transmembrane</keyword>
<dbReference type="SMART" id="SM00116">
    <property type="entry name" value="CBS"/>
    <property type="match status" value="2"/>
</dbReference>
<dbReference type="OrthoDB" id="4564at2759"/>
<feature type="transmembrane region" description="Helical" evidence="10">
    <location>
        <begin position="335"/>
        <end position="352"/>
    </location>
</feature>
<dbReference type="PROSITE" id="PS51371">
    <property type="entry name" value="CBS"/>
    <property type="match status" value="1"/>
</dbReference>
<evidence type="ECO:0000256" key="6">
    <source>
        <dbReference type="ARBA" id="ARBA00023065"/>
    </source>
</evidence>
<feature type="transmembrane region" description="Helical" evidence="10">
    <location>
        <begin position="399"/>
        <end position="422"/>
    </location>
</feature>
<reference evidence="12 13" key="1">
    <citation type="journal article" date="2013" name="PLoS Genet.">
        <title>Distinctive expansion of potential virulence genes in the genome of the oomycete fish pathogen Saprolegnia parasitica.</title>
        <authorList>
            <person name="Jiang R.H."/>
            <person name="de Bruijn I."/>
            <person name="Haas B.J."/>
            <person name="Belmonte R."/>
            <person name="Lobach L."/>
            <person name="Christie J."/>
            <person name="van den Ackerveken G."/>
            <person name="Bottin A."/>
            <person name="Bulone V."/>
            <person name="Diaz-Moreno S.M."/>
            <person name="Dumas B."/>
            <person name="Fan L."/>
            <person name="Gaulin E."/>
            <person name="Govers F."/>
            <person name="Grenville-Briggs L.J."/>
            <person name="Horner N.R."/>
            <person name="Levin J.Z."/>
            <person name="Mammella M."/>
            <person name="Meijer H.J."/>
            <person name="Morris P."/>
            <person name="Nusbaum C."/>
            <person name="Oome S."/>
            <person name="Phillips A.J."/>
            <person name="van Rooyen D."/>
            <person name="Rzeszutek E."/>
            <person name="Saraiva M."/>
            <person name="Secombes C.J."/>
            <person name="Seidl M.F."/>
            <person name="Snel B."/>
            <person name="Stassen J.H."/>
            <person name="Sykes S."/>
            <person name="Tripathy S."/>
            <person name="van den Berg H."/>
            <person name="Vega-Arreguin J.C."/>
            <person name="Wawra S."/>
            <person name="Young S.K."/>
            <person name="Zeng Q."/>
            <person name="Dieguez-Uribeondo J."/>
            <person name="Russ C."/>
            <person name="Tyler B.M."/>
            <person name="van West P."/>
        </authorList>
    </citation>
    <scope>NUCLEOTIDE SEQUENCE [LARGE SCALE GENOMIC DNA]</scope>
    <source>
        <strain evidence="12 13">CBS 223.65</strain>
    </source>
</reference>
<keyword evidence="5 10" id="KW-1133">Transmembrane helix</keyword>
<keyword evidence="2 10" id="KW-0813">Transport</keyword>
<feature type="transmembrane region" description="Helical" evidence="10">
    <location>
        <begin position="59"/>
        <end position="83"/>
    </location>
</feature>
<feature type="transmembrane region" description="Helical" evidence="10">
    <location>
        <begin position="288"/>
        <end position="315"/>
    </location>
</feature>
<accession>A0A067D768</accession>
<dbReference type="SUPFAM" id="SSF54631">
    <property type="entry name" value="CBS-domain pair"/>
    <property type="match status" value="1"/>
</dbReference>
<organism evidence="12 13">
    <name type="scientific">Saprolegnia parasitica (strain CBS 223.65)</name>
    <dbReference type="NCBI Taxonomy" id="695850"/>
    <lineage>
        <taxon>Eukaryota</taxon>
        <taxon>Sar</taxon>
        <taxon>Stramenopiles</taxon>
        <taxon>Oomycota</taxon>
        <taxon>Saprolegniomycetes</taxon>
        <taxon>Saprolegniales</taxon>
        <taxon>Saprolegniaceae</taxon>
        <taxon>Saprolegnia</taxon>
    </lineage>
</organism>
<dbReference type="Proteomes" id="UP000030745">
    <property type="component" value="Unassembled WGS sequence"/>
</dbReference>
<comment type="caution">
    <text evidence="10">Lacks conserved residue(s) required for the propagation of feature annotation.</text>
</comment>
<feature type="transmembrane region" description="Helical" evidence="10">
    <location>
        <begin position="103"/>
        <end position="125"/>
    </location>
</feature>
<dbReference type="EMBL" id="KK583190">
    <property type="protein sequence ID" value="KDO34852.1"/>
    <property type="molecule type" value="Genomic_DNA"/>
</dbReference>
<evidence type="ECO:0000256" key="10">
    <source>
        <dbReference type="RuleBase" id="RU361221"/>
    </source>
</evidence>
<protein>
    <recommendedName>
        <fullName evidence="10">Chloride channel protein</fullName>
    </recommendedName>
</protein>
<evidence type="ECO:0000256" key="3">
    <source>
        <dbReference type="ARBA" id="ARBA00022692"/>
    </source>
</evidence>
<dbReference type="OMA" id="YHRRIAF"/>
<dbReference type="KEGG" id="spar:SPRG_00913"/>
<dbReference type="PANTHER" id="PTHR45720:SF10">
    <property type="entry name" value="CHLORIDE CHANNEL PROTEIN 2"/>
    <property type="match status" value="1"/>
</dbReference>
<feature type="transmembrane region" description="Helical" evidence="10">
    <location>
        <begin position="373"/>
        <end position="393"/>
    </location>
</feature>
<keyword evidence="4" id="KW-0677">Repeat</keyword>
<evidence type="ECO:0000256" key="1">
    <source>
        <dbReference type="ARBA" id="ARBA00004141"/>
    </source>
</evidence>
<dbReference type="InterPro" id="IPR046342">
    <property type="entry name" value="CBS_dom_sf"/>
</dbReference>
<dbReference type="GeneID" id="24123536"/>
<keyword evidence="9" id="KW-0129">CBS domain</keyword>
<keyword evidence="8 10" id="KW-0868">Chloride</keyword>
<keyword evidence="7 10" id="KW-0472">Membrane</keyword>
<keyword evidence="6 10" id="KW-0406">Ion transport</keyword>
<evidence type="ECO:0000256" key="2">
    <source>
        <dbReference type="ARBA" id="ARBA00022448"/>
    </source>
</evidence>
<dbReference type="PANTHER" id="PTHR45720">
    <property type="entry name" value="CHLORIDE CHANNEL PROTEIN 2"/>
    <property type="match status" value="1"/>
</dbReference>
<feature type="domain" description="CBS" evidence="11">
    <location>
        <begin position="515"/>
        <end position="574"/>
    </location>
</feature>
<comment type="similarity">
    <text evidence="10">Belongs to the chloride channel (TC 2.A.49) family.</text>
</comment>
<evidence type="ECO:0000259" key="11">
    <source>
        <dbReference type="PROSITE" id="PS51371"/>
    </source>
</evidence>
<dbReference type="GO" id="GO:0005247">
    <property type="term" value="F:voltage-gated chloride channel activity"/>
    <property type="evidence" value="ECO:0007669"/>
    <property type="project" value="TreeGrafter"/>
</dbReference>